<reference evidence="2 3" key="1">
    <citation type="journal article" date="2019" name="Nat. Ecol. Evol.">
        <title>Megaphylogeny resolves global patterns of mushroom evolution.</title>
        <authorList>
            <person name="Varga T."/>
            <person name="Krizsan K."/>
            <person name="Foldi C."/>
            <person name="Dima B."/>
            <person name="Sanchez-Garcia M."/>
            <person name="Sanchez-Ramirez S."/>
            <person name="Szollosi G.J."/>
            <person name="Szarkandi J.G."/>
            <person name="Papp V."/>
            <person name="Albert L."/>
            <person name="Andreopoulos W."/>
            <person name="Angelini C."/>
            <person name="Antonin V."/>
            <person name="Barry K.W."/>
            <person name="Bougher N.L."/>
            <person name="Buchanan P."/>
            <person name="Buyck B."/>
            <person name="Bense V."/>
            <person name="Catcheside P."/>
            <person name="Chovatia M."/>
            <person name="Cooper J."/>
            <person name="Damon W."/>
            <person name="Desjardin D."/>
            <person name="Finy P."/>
            <person name="Geml J."/>
            <person name="Haridas S."/>
            <person name="Hughes K."/>
            <person name="Justo A."/>
            <person name="Karasinski D."/>
            <person name="Kautmanova I."/>
            <person name="Kiss B."/>
            <person name="Kocsube S."/>
            <person name="Kotiranta H."/>
            <person name="LaButti K.M."/>
            <person name="Lechner B.E."/>
            <person name="Liimatainen K."/>
            <person name="Lipzen A."/>
            <person name="Lukacs Z."/>
            <person name="Mihaltcheva S."/>
            <person name="Morgado L.N."/>
            <person name="Niskanen T."/>
            <person name="Noordeloos M.E."/>
            <person name="Ohm R.A."/>
            <person name="Ortiz-Santana B."/>
            <person name="Ovrebo C."/>
            <person name="Racz N."/>
            <person name="Riley R."/>
            <person name="Savchenko A."/>
            <person name="Shiryaev A."/>
            <person name="Soop K."/>
            <person name="Spirin V."/>
            <person name="Szebenyi C."/>
            <person name="Tomsovsky M."/>
            <person name="Tulloss R.E."/>
            <person name="Uehling J."/>
            <person name="Grigoriev I.V."/>
            <person name="Vagvolgyi C."/>
            <person name="Papp T."/>
            <person name="Martin F.M."/>
            <person name="Miettinen O."/>
            <person name="Hibbett D.S."/>
            <person name="Nagy L.G."/>
        </authorList>
    </citation>
    <scope>NUCLEOTIDE SEQUENCE [LARGE SCALE GENOMIC DNA]</scope>
    <source>
        <strain evidence="2 3">CBS 962.96</strain>
    </source>
</reference>
<dbReference type="PANTHER" id="PTHR45348">
    <property type="entry name" value="HYPOTHETICAL OXIDOREDUCTASE (EUROFUNG)"/>
    <property type="match status" value="1"/>
</dbReference>
<proteinExistence type="predicted"/>
<organism evidence="2 3">
    <name type="scientific">Dendrothele bispora (strain CBS 962.96)</name>
    <dbReference type="NCBI Taxonomy" id="1314807"/>
    <lineage>
        <taxon>Eukaryota</taxon>
        <taxon>Fungi</taxon>
        <taxon>Dikarya</taxon>
        <taxon>Basidiomycota</taxon>
        <taxon>Agaricomycotina</taxon>
        <taxon>Agaricomycetes</taxon>
        <taxon>Agaricomycetidae</taxon>
        <taxon>Agaricales</taxon>
        <taxon>Agaricales incertae sedis</taxon>
        <taxon>Dendrothele</taxon>
    </lineage>
</organism>
<dbReference type="InterPro" id="IPR047122">
    <property type="entry name" value="Trans-enoyl_RdTase-like"/>
</dbReference>
<dbReference type="InterPro" id="IPR020843">
    <property type="entry name" value="ER"/>
</dbReference>
<dbReference type="InterPro" id="IPR036291">
    <property type="entry name" value="NAD(P)-bd_dom_sf"/>
</dbReference>
<evidence type="ECO:0000313" key="2">
    <source>
        <dbReference type="EMBL" id="THV06338.1"/>
    </source>
</evidence>
<dbReference type="Pfam" id="PF08240">
    <property type="entry name" value="ADH_N"/>
    <property type="match status" value="1"/>
</dbReference>
<dbReference type="PANTHER" id="PTHR45348:SF2">
    <property type="entry name" value="ZINC-TYPE ALCOHOL DEHYDROGENASE-LIKE PROTEIN C2E1P3.01"/>
    <property type="match status" value="1"/>
</dbReference>
<protein>
    <submittedName>
        <fullName evidence="2">Dehydrogenase</fullName>
    </submittedName>
</protein>
<dbReference type="Gene3D" id="3.90.180.10">
    <property type="entry name" value="Medium-chain alcohol dehydrogenases, catalytic domain"/>
    <property type="match status" value="1"/>
</dbReference>
<dbReference type="Pfam" id="PF00107">
    <property type="entry name" value="ADH_zinc_N"/>
    <property type="match status" value="1"/>
</dbReference>
<dbReference type="EMBL" id="ML179043">
    <property type="protein sequence ID" value="THV06338.1"/>
    <property type="molecule type" value="Genomic_DNA"/>
</dbReference>
<dbReference type="AlphaFoldDB" id="A0A4S8MT39"/>
<dbReference type="InterPro" id="IPR013149">
    <property type="entry name" value="ADH-like_C"/>
</dbReference>
<dbReference type="Proteomes" id="UP000297245">
    <property type="component" value="Unassembled WGS sequence"/>
</dbReference>
<gene>
    <name evidence="2" type="ORF">K435DRAFT_711530</name>
</gene>
<evidence type="ECO:0000313" key="3">
    <source>
        <dbReference type="Proteomes" id="UP000297245"/>
    </source>
</evidence>
<evidence type="ECO:0000259" key="1">
    <source>
        <dbReference type="SMART" id="SM00829"/>
    </source>
</evidence>
<dbReference type="InterPro" id="IPR011032">
    <property type="entry name" value="GroES-like_sf"/>
</dbReference>
<dbReference type="CDD" id="cd08249">
    <property type="entry name" value="enoyl_reductase_like"/>
    <property type="match status" value="1"/>
</dbReference>
<accession>A0A4S8MT39</accession>
<dbReference type="InterPro" id="IPR013154">
    <property type="entry name" value="ADH-like_N"/>
</dbReference>
<dbReference type="SUPFAM" id="SSF51735">
    <property type="entry name" value="NAD(P)-binding Rossmann-fold domains"/>
    <property type="match status" value="1"/>
</dbReference>
<dbReference type="GO" id="GO:0016651">
    <property type="term" value="F:oxidoreductase activity, acting on NAD(P)H"/>
    <property type="evidence" value="ECO:0007669"/>
    <property type="project" value="InterPro"/>
</dbReference>
<dbReference type="SMART" id="SM00829">
    <property type="entry name" value="PKS_ER"/>
    <property type="match status" value="1"/>
</dbReference>
<keyword evidence="3" id="KW-1185">Reference proteome</keyword>
<sequence length="347" mass="38011">MNKMLAVCTTIDGTPELRQVDVPKIRPEEMLVKVIAAAQNPAEWVVAEWRKGKETAIIGCDFAGIVTQVGEAVTDFKIGERVAGMVHGCKELNGTYAEYVAALPYMTFKIPSSWSLEDASQLGVACYTACQCLYQSQDLPLPEHPTSEPFDILIWGAGSSVGHFTVQLAKLGGMRVIATASTKHFDRLKALGIDELFDYHDPDVNEKIKACTNGNLHHAVDCIANETTPKLISNALSTEGGTVSVVRDVESVRDEVKHVFSLAYELTERPFDFPWDYIPKPGMAAFARKCSEMISKLLNEGKLVPAPLKIYPNGFASVSEGFTYMKSGLVSGEKIVYRVEDTPGLQN</sequence>
<name>A0A4S8MT39_DENBC</name>
<dbReference type="SUPFAM" id="SSF50129">
    <property type="entry name" value="GroES-like"/>
    <property type="match status" value="1"/>
</dbReference>
<feature type="domain" description="Enoyl reductase (ER)" evidence="1">
    <location>
        <begin position="13"/>
        <end position="336"/>
    </location>
</feature>
<dbReference type="OrthoDB" id="10257049at2759"/>
<dbReference type="Gene3D" id="3.40.50.720">
    <property type="entry name" value="NAD(P)-binding Rossmann-like Domain"/>
    <property type="match status" value="1"/>
</dbReference>